<dbReference type="EMBL" id="QXGB01000979">
    <property type="protein sequence ID" value="KAE9199736.1"/>
    <property type="molecule type" value="Genomic_DNA"/>
</dbReference>
<feature type="compositionally biased region" description="Low complexity" evidence="1">
    <location>
        <begin position="47"/>
        <end position="61"/>
    </location>
</feature>
<proteinExistence type="predicted"/>
<evidence type="ECO:0000256" key="1">
    <source>
        <dbReference type="SAM" id="MobiDB-lite"/>
    </source>
</evidence>
<dbReference type="AlphaFoldDB" id="A0A6A3XBN2"/>
<dbReference type="Proteomes" id="UP000433483">
    <property type="component" value="Unassembled WGS sequence"/>
</dbReference>
<feature type="region of interest" description="Disordered" evidence="1">
    <location>
        <begin position="1"/>
        <end position="61"/>
    </location>
</feature>
<keyword evidence="3" id="KW-1185">Reference proteome</keyword>
<comment type="caution">
    <text evidence="2">The sequence shown here is derived from an EMBL/GenBank/DDBJ whole genome shotgun (WGS) entry which is preliminary data.</text>
</comment>
<protein>
    <submittedName>
        <fullName evidence="2">Uncharacterized protein</fullName>
    </submittedName>
</protein>
<accession>A0A6A3XBN2</accession>
<reference evidence="2 3" key="1">
    <citation type="submission" date="2018-08" db="EMBL/GenBank/DDBJ databases">
        <title>Genomic investigation of the strawberry pathogen Phytophthora fragariae indicates pathogenicity is determined by transcriptional variation in three key races.</title>
        <authorList>
            <person name="Adams T.M."/>
            <person name="Armitage A.D."/>
            <person name="Sobczyk M.K."/>
            <person name="Bates H.J."/>
            <person name="Dunwell J.M."/>
            <person name="Nellist C.F."/>
            <person name="Harrison R.J."/>
        </authorList>
    </citation>
    <scope>NUCLEOTIDE SEQUENCE [LARGE SCALE GENOMIC DNA]</scope>
    <source>
        <strain evidence="2 3">NOV-27</strain>
    </source>
</reference>
<name>A0A6A3XBN2_9STRA</name>
<evidence type="ECO:0000313" key="3">
    <source>
        <dbReference type="Proteomes" id="UP000433483"/>
    </source>
</evidence>
<sequence length="87" mass="9483">MTTASSWGSTWFTRSSSLSSLCSGTTASSEPTCPCARSSDRRRRRSSNATRAGTSTSTRATTCSTTSRCTPFRRSGCRWLATWSARR</sequence>
<evidence type="ECO:0000313" key="2">
    <source>
        <dbReference type="EMBL" id="KAE9199736.1"/>
    </source>
</evidence>
<gene>
    <name evidence="2" type="ORF">PF005_g15623</name>
</gene>
<feature type="compositionally biased region" description="Low complexity" evidence="1">
    <location>
        <begin position="9"/>
        <end position="29"/>
    </location>
</feature>
<organism evidence="2 3">
    <name type="scientific">Phytophthora fragariae</name>
    <dbReference type="NCBI Taxonomy" id="53985"/>
    <lineage>
        <taxon>Eukaryota</taxon>
        <taxon>Sar</taxon>
        <taxon>Stramenopiles</taxon>
        <taxon>Oomycota</taxon>
        <taxon>Peronosporomycetes</taxon>
        <taxon>Peronosporales</taxon>
        <taxon>Peronosporaceae</taxon>
        <taxon>Phytophthora</taxon>
    </lineage>
</organism>